<accession>X0ZUX5</accession>
<protein>
    <submittedName>
        <fullName evidence="1">Uncharacterized protein</fullName>
    </submittedName>
</protein>
<gene>
    <name evidence="1" type="ORF">S01H4_07446</name>
</gene>
<evidence type="ECO:0000313" key="1">
    <source>
        <dbReference type="EMBL" id="GAG61757.1"/>
    </source>
</evidence>
<organism evidence="1">
    <name type="scientific">marine sediment metagenome</name>
    <dbReference type="NCBI Taxonomy" id="412755"/>
    <lineage>
        <taxon>unclassified sequences</taxon>
        <taxon>metagenomes</taxon>
        <taxon>ecological metagenomes</taxon>
    </lineage>
</organism>
<proteinExistence type="predicted"/>
<dbReference type="EMBL" id="BART01002436">
    <property type="protein sequence ID" value="GAG61757.1"/>
    <property type="molecule type" value="Genomic_DNA"/>
</dbReference>
<feature type="non-terminal residue" evidence="1">
    <location>
        <position position="1"/>
    </location>
</feature>
<comment type="caution">
    <text evidence="1">The sequence shown here is derived from an EMBL/GenBank/DDBJ whole genome shotgun (WGS) entry which is preliminary data.</text>
</comment>
<name>X0ZUX5_9ZZZZ</name>
<reference evidence="1" key="1">
    <citation type="journal article" date="2014" name="Front. Microbiol.">
        <title>High frequency of phylogenetically diverse reductive dehalogenase-homologous genes in deep subseafloor sedimentary metagenomes.</title>
        <authorList>
            <person name="Kawai M."/>
            <person name="Futagami T."/>
            <person name="Toyoda A."/>
            <person name="Takaki Y."/>
            <person name="Nishi S."/>
            <person name="Hori S."/>
            <person name="Arai W."/>
            <person name="Tsubouchi T."/>
            <person name="Morono Y."/>
            <person name="Uchiyama I."/>
            <person name="Ito T."/>
            <person name="Fujiyama A."/>
            <person name="Inagaki F."/>
            <person name="Takami H."/>
        </authorList>
    </citation>
    <scope>NUCLEOTIDE SEQUENCE</scope>
    <source>
        <strain evidence="1">Expedition CK06-06</strain>
    </source>
</reference>
<dbReference type="AlphaFoldDB" id="X0ZUX5"/>
<sequence>VVLMFPGTRKHWVLMRFTTDNLKETDSEKMR</sequence>